<dbReference type="Gene3D" id="2.160.20.10">
    <property type="entry name" value="Single-stranded right-handed beta-helix, Pectin lyase-like"/>
    <property type="match status" value="1"/>
</dbReference>
<dbReference type="InterPro" id="IPR006626">
    <property type="entry name" value="PbH1"/>
</dbReference>
<feature type="region of interest" description="Disordered" evidence="1">
    <location>
        <begin position="680"/>
        <end position="703"/>
    </location>
</feature>
<dbReference type="RefSeq" id="WP_092060888.1">
    <property type="nucleotide sequence ID" value="NZ_FOJU01000001.1"/>
</dbReference>
<protein>
    <recommendedName>
        <fullName evidence="4">Right handed beta helix region</fullName>
    </recommendedName>
</protein>
<dbReference type="AlphaFoldDB" id="A0A1I0VQ18"/>
<dbReference type="Pfam" id="PF20129">
    <property type="entry name" value="DUF6519"/>
    <property type="match status" value="1"/>
</dbReference>
<dbReference type="InterPro" id="IPR012334">
    <property type="entry name" value="Pectin_lyas_fold"/>
</dbReference>
<dbReference type="SMART" id="SM00710">
    <property type="entry name" value="PbH1"/>
    <property type="match status" value="6"/>
</dbReference>
<organism evidence="2 3">
    <name type="scientific">Poseidonocella pacifica</name>
    <dbReference type="NCBI Taxonomy" id="871651"/>
    <lineage>
        <taxon>Bacteria</taxon>
        <taxon>Pseudomonadati</taxon>
        <taxon>Pseudomonadota</taxon>
        <taxon>Alphaproteobacteria</taxon>
        <taxon>Rhodobacterales</taxon>
        <taxon>Roseobacteraceae</taxon>
        <taxon>Poseidonocella</taxon>
    </lineage>
</organism>
<sequence length="1148" mass="123382">MKGDFSQNRFRAADNYTGTLYQQGRAFSDQDGNSADAIGRNLRQTLGRDTIGPGVVAVPQEAPDSLRILQADSDGNQVTLQLEPGRVWLDGLHLLVPGPGPLDRMATYFGPPIDSPAPTAGEIAAGVRDAVVLECWEEAMSAFQDPEALLEPALGGPDTTERVALRHRLRLLRLQDDEDCANLDRMDNDLDAQGHLTVTPAPTAVIAGDCPVQAGGGFTGFEHFFYRIEIATPDGIGNARFKYSRFNGGLVGRGTFDNVTNEIAIRANALMISLSQLSDFWVEVLAPGPAEDPGQWHSVLTADATLAGSDRLSLSNISGAWPGLPADEAFFRLWDGVRLIQDFPTGLATPNELELGIRLAFDAANVDGGNYRPGDFWTFPARAAGVDFDPATWPNDAAPEGIVYHRAPLGVLNWNAGPVVTLNGPPEIHDCRAVFPPLTRIQSCCTYSVGDGHSSHGDFDTIQAAVDALPPDGGEVCVLPGTYAETVVIDKDNVHIHGCGPRSRVIANSVAPVFDVTGHSGAHIERLFISADDDGMGILVQEDAQGVAPRDILLADLTIEAGRDSAVKVLGARGVKLLRSAVTMRDLHGPWHAVYLRCEDGLVEHNTITVAPTRRGDDVAPPIVAAGRGGMHLAGTCMHVEVIDNLVVGGIGHGITLGSIVEIGADGGGVSRDPGWIVNRDDPCDPCRPGDTNIPPRDDPDDPRFQSAGALYDIRIERNRISRMGLSGIGVIGFFDLAEEDEFISVVGLDILGNRIEHCLARELVEIAQGMRPYSGYGAVALADVEDLRFFDNVLENNGPTDRFAITGLFVLHGAALEIHRNRILNNGAKAPQGAEAADEGQRGGIVIRFAVPGIEPLNIEGDIFPRQDGRPAARIHDNVVSQPLGQALSIQALGPVSVTGNALSTRGLLPRPLDPSFWASAVWILNLGWSNEFYLQFLLFTGVTAAPIEPGSLPEGGDDLLPRPRPGLDDFGFGSYLASGNVLFNDNQVVTDLTETAASFAVSSVLIVSMDDVTVQDNQLDCDFYLDFMFTNLLAVGMTLRINNNRLKESLFVTLYSSVGLGWIFNNTSDNQATHCILSLNSPLGVWIPFISPSIVERDNRELFHNINFLDGWCERLDALDDILMPDRSGNTPGVNSTFSNTFGFGK</sequence>
<dbReference type="InterPro" id="IPR011050">
    <property type="entry name" value="Pectin_lyase_fold/virulence"/>
</dbReference>
<name>A0A1I0VQ18_9RHOB</name>
<evidence type="ECO:0000313" key="2">
    <source>
        <dbReference type="EMBL" id="SFA78529.1"/>
    </source>
</evidence>
<evidence type="ECO:0008006" key="4">
    <source>
        <dbReference type="Google" id="ProtNLM"/>
    </source>
</evidence>
<accession>A0A1I0VQ18</accession>
<dbReference type="InterPro" id="IPR045392">
    <property type="entry name" value="DUF6519"/>
</dbReference>
<evidence type="ECO:0000313" key="3">
    <source>
        <dbReference type="Proteomes" id="UP000198796"/>
    </source>
</evidence>
<gene>
    <name evidence="2" type="ORF">SAMN05421688_0868</name>
</gene>
<dbReference type="OrthoDB" id="134981at2"/>
<evidence type="ECO:0000256" key="1">
    <source>
        <dbReference type="SAM" id="MobiDB-lite"/>
    </source>
</evidence>
<proteinExistence type="predicted"/>
<reference evidence="2 3" key="1">
    <citation type="submission" date="2016-10" db="EMBL/GenBank/DDBJ databases">
        <authorList>
            <person name="de Groot N.N."/>
        </authorList>
    </citation>
    <scope>NUCLEOTIDE SEQUENCE [LARGE SCALE GENOMIC DNA]</scope>
    <source>
        <strain evidence="2 3">DSM 29316</strain>
    </source>
</reference>
<keyword evidence="3" id="KW-1185">Reference proteome</keyword>
<dbReference type="EMBL" id="FOJU01000001">
    <property type="protein sequence ID" value="SFA78529.1"/>
    <property type="molecule type" value="Genomic_DNA"/>
</dbReference>
<dbReference type="SUPFAM" id="SSF51126">
    <property type="entry name" value="Pectin lyase-like"/>
    <property type="match status" value="1"/>
</dbReference>
<dbReference type="STRING" id="871651.SAMN05421688_0868"/>
<dbReference type="Proteomes" id="UP000198796">
    <property type="component" value="Unassembled WGS sequence"/>
</dbReference>